<dbReference type="RefSeq" id="WP_184786603.1">
    <property type="nucleotide sequence ID" value="NZ_BONT01000013.1"/>
</dbReference>
<dbReference type="GO" id="GO:0016020">
    <property type="term" value="C:membrane"/>
    <property type="evidence" value="ECO:0007669"/>
    <property type="project" value="InterPro"/>
</dbReference>
<evidence type="ECO:0000256" key="2">
    <source>
        <dbReference type="SAM" id="Phobius"/>
    </source>
</evidence>
<feature type="region of interest" description="Disordered" evidence="1">
    <location>
        <begin position="140"/>
        <end position="173"/>
    </location>
</feature>
<dbReference type="InterPro" id="IPR007313">
    <property type="entry name" value="FxsA"/>
</dbReference>
<evidence type="ECO:0000313" key="3">
    <source>
        <dbReference type="EMBL" id="MBB6033730.1"/>
    </source>
</evidence>
<evidence type="ECO:0000256" key="1">
    <source>
        <dbReference type="SAM" id="MobiDB-lite"/>
    </source>
</evidence>
<keyword evidence="2" id="KW-0472">Membrane</keyword>
<feature type="transmembrane region" description="Helical" evidence="2">
    <location>
        <begin position="81"/>
        <end position="100"/>
    </location>
</feature>
<comment type="caution">
    <text evidence="3">The sequence shown here is derived from an EMBL/GenBank/DDBJ whole genome shotgun (WGS) entry which is preliminary data.</text>
</comment>
<keyword evidence="2" id="KW-0812">Transmembrane</keyword>
<dbReference type="EMBL" id="JACHGT010000003">
    <property type="protein sequence ID" value="MBB6033730.1"/>
    <property type="molecule type" value="Genomic_DNA"/>
</dbReference>
<dbReference type="NCBIfam" id="NF008528">
    <property type="entry name" value="PRK11463.1-2"/>
    <property type="match status" value="1"/>
</dbReference>
<accession>A0A841FP56</accession>
<gene>
    <name evidence="3" type="ORF">HNR73_001580</name>
</gene>
<feature type="transmembrane region" description="Helical" evidence="2">
    <location>
        <begin position="15"/>
        <end position="32"/>
    </location>
</feature>
<evidence type="ECO:0000313" key="4">
    <source>
        <dbReference type="Proteomes" id="UP000548476"/>
    </source>
</evidence>
<keyword evidence="4" id="KW-1185">Reference proteome</keyword>
<protein>
    <submittedName>
        <fullName evidence="3">UPF0716 protein FxsA</fullName>
    </submittedName>
</protein>
<name>A0A841FP56_9ACTN</name>
<feature type="compositionally biased region" description="Basic and acidic residues" evidence="1">
    <location>
        <begin position="164"/>
        <end position="173"/>
    </location>
</feature>
<dbReference type="Proteomes" id="UP000548476">
    <property type="component" value="Unassembled WGS sequence"/>
</dbReference>
<dbReference type="PANTHER" id="PTHR35335:SF1">
    <property type="entry name" value="UPF0716 PROTEIN FXSA"/>
    <property type="match status" value="1"/>
</dbReference>
<proteinExistence type="predicted"/>
<sequence>MNPGPAGAPRRRRRFPFFSLLAICELVAYIAVARWIGLGWAILATLVTSMLGMSLMRYFGAKAIRAYQADQAAGRPPGDHIVDGTISFLGAVGLLLPGFISDVIGLLCVLPPTRALLRPVARRLLESRLGSGGAQNLFGPRRVRTEAGVPDEAPSGEVIEGEVIDAREKDEGP</sequence>
<dbReference type="Pfam" id="PF04186">
    <property type="entry name" value="FxsA"/>
    <property type="match status" value="1"/>
</dbReference>
<dbReference type="PANTHER" id="PTHR35335">
    <property type="entry name" value="UPF0716 PROTEIN FXSA"/>
    <property type="match status" value="1"/>
</dbReference>
<keyword evidence="2" id="KW-1133">Transmembrane helix</keyword>
<reference evidence="3 4" key="1">
    <citation type="submission" date="2020-08" db="EMBL/GenBank/DDBJ databases">
        <title>Genomic Encyclopedia of Type Strains, Phase IV (KMG-IV): sequencing the most valuable type-strain genomes for metagenomic binning, comparative biology and taxonomic classification.</title>
        <authorList>
            <person name="Goeker M."/>
        </authorList>
    </citation>
    <scope>NUCLEOTIDE SEQUENCE [LARGE SCALE GENOMIC DNA]</scope>
    <source>
        <strain evidence="3 4">YIM 65646</strain>
    </source>
</reference>
<feature type="transmembrane region" description="Helical" evidence="2">
    <location>
        <begin position="38"/>
        <end position="60"/>
    </location>
</feature>
<organism evidence="3 4">
    <name type="scientific">Phytomonospora endophytica</name>
    <dbReference type="NCBI Taxonomy" id="714109"/>
    <lineage>
        <taxon>Bacteria</taxon>
        <taxon>Bacillati</taxon>
        <taxon>Actinomycetota</taxon>
        <taxon>Actinomycetes</taxon>
        <taxon>Micromonosporales</taxon>
        <taxon>Micromonosporaceae</taxon>
        <taxon>Phytomonospora</taxon>
    </lineage>
</organism>
<dbReference type="AlphaFoldDB" id="A0A841FP56"/>